<reference evidence="2" key="1">
    <citation type="submission" date="2014-03" db="EMBL/GenBank/DDBJ databases">
        <authorList>
            <person name="Casaregola S."/>
        </authorList>
    </citation>
    <scope>NUCLEOTIDE SEQUENCE [LARGE SCALE GENOMIC DNA]</scope>
    <source>
        <strain evidence="2">CLIB 918</strain>
    </source>
</reference>
<gene>
    <name evidence="2" type="ORF">BN980_GECA13s01115g</name>
</gene>
<comment type="caution">
    <text evidence="2">The sequence shown here is derived from an EMBL/GenBank/DDBJ whole genome shotgun (WGS) entry which is preliminary data.</text>
</comment>
<feature type="region of interest" description="Disordered" evidence="1">
    <location>
        <begin position="295"/>
        <end position="452"/>
    </location>
</feature>
<feature type="compositionally biased region" description="Low complexity" evidence="1">
    <location>
        <begin position="419"/>
        <end position="437"/>
    </location>
</feature>
<feature type="region of interest" description="Disordered" evidence="1">
    <location>
        <begin position="196"/>
        <end position="227"/>
    </location>
</feature>
<feature type="region of interest" description="Disordered" evidence="1">
    <location>
        <begin position="1"/>
        <end position="169"/>
    </location>
</feature>
<evidence type="ECO:0000313" key="2">
    <source>
        <dbReference type="EMBL" id="CDO55981.1"/>
    </source>
</evidence>
<proteinExistence type="predicted"/>
<organism evidence="2 3">
    <name type="scientific">Geotrichum candidum</name>
    <name type="common">Oospora lactis</name>
    <name type="synonym">Dipodascus geotrichum</name>
    <dbReference type="NCBI Taxonomy" id="1173061"/>
    <lineage>
        <taxon>Eukaryota</taxon>
        <taxon>Fungi</taxon>
        <taxon>Dikarya</taxon>
        <taxon>Ascomycota</taxon>
        <taxon>Saccharomycotina</taxon>
        <taxon>Dipodascomycetes</taxon>
        <taxon>Dipodascales</taxon>
        <taxon>Dipodascaceae</taxon>
        <taxon>Geotrichum</taxon>
    </lineage>
</organism>
<evidence type="ECO:0000256" key="1">
    <source>
        <dbReference type="SAM" id="MobiDB-lite"/>
    </source>
</evidence>
<feature type="compositionally biased region" description="Acidic residues" evidence="1">
    <location>
        <begin position="398"/>
        <end position="407"/>
    </location>
</feature>
<keyword evidence="3" id="KW-1185">Reference proteome</keyword>
<feature type="compositionally biased region" description="Basic residues" evidence="1">
    <location>
        <begin position="438"/>
        <end position="452"/>
    </location>
</feature>
<dbReference type="EMBL" id="CCBN010000013">
    <property type="protein sequence ID" value="CDO55981.1"/>
    <property type="molecule type" value="Genomic_DNA"/>
</dbReference>
<name>A0A0J9XEM4_GEOCN</name>
<feature type="compositionally biased region" description="Polar residues" evidence="1">
    <location>
        <begin position="62"/>
        <end position="83"/>
    </location>
</feature>
<protein>
    <submittedName>
        <fullName evidence="2">Uncharacterized protein</fullName>
    </submittedName>
</protein>
<feature type="compositionally biased region" description="Low complexity" evidence="1">
    <location>
        <begin position="139"/>
        <end position="162"/>
    </location>
</feature>
<dbReference type="Proteomes" id="UP000242525">
    <property type="component" value="Unassembled WGS sequence"/>
</dbReference>
<sequence length="452" mass="48760">MTISQQPPKTPPPRTRQPTAMVTPPTPRYAPIDEPDTHPISPTLKRNKHKRTPVIHGKDTEGVQSSASLSSLMTLPARPSTTMPVLPMTPDQTPLIRKQDISTTASASSSTTRKTSASGGQTSTTTRKTLNGRILFTNSPASTSSLESSASSASPSSTSTDTATKKPVGDLKRKIVSVKSSPIKKRKLQVFNDSIPPAPPVFVSPRPSKRPHHRTVLDGDDDSETSTPIAFSSFSSSSFSLTAKNAHPFDPPATRDVPGMWHIFRGKKIFRPFATGSDSLKNYVPRVLFPRKDTAAATTTTSTEGGFSLEGMSTPITQKPKGSYRKKSLELSPTPAGPGSKKGASTDSWSDSDDNREEIADIIASAEKSRRISDPFMSKPIRERPTEAAAPSRSARDIEDEEAETDHETDIPSAIQTRTSSYSKTLSSSSSGLTTPLKSKKQHSGSKKQFFR</sequence>
<dbReference type="AlphaFoldDB" id="A0A0J9XEM4"/>
<evidence type="ECO:0000313" key="3">
    <source>
        <dbReference type="Proteomes" id="UP000242525"/>
    </source>
</evidence>
<feature type="compositionally biased region" description="Low complexity" evidence="1">
    <location>
        <begin position="102"/>
        <end position="126"/>
    </location>
</feature>
<accession>A0A0J9XEM4</accession>